<accession>A0A418KQB2</accession>
<feature type="compositionally biased region" description="Pro residues" evidence="1">
    <location>
        <begin position="1"/>
        <end position="22"/>
    </location>
</feature>
<evidence type="ECO:0000259" key="4">
    <source>
        <dbReference type="Pfam" id="PF13845"/>
    </source>
</evidence>
<dbReference type="Proteomes" id="UP000284057">
    <property type="component" value="Unassembled WGS sequence"/>
</dbReference>
<dbReference type="Pfam" id="PF13845">
    <property type="entry name" value="Septum_form"/>
    <property type="match status" value="1"/>
</dbReference>
<dbReference type="SUPFAM" id="SSF81995">
    <property type="entry name" value="beta-sandwich domain of Sec23/24"/>
    <property type="match status" value="1"/>
</dbReference>
<feature type="transmembrane region" description="Helical" evidence="2">
    <location>
        <begin position="76"/>
        <end position="101"/>
    </location>
</feature>
<dbReference type="AlphaFoldDB" id="A0A418KQB2"/>
<dbReference type="InterPro" id="IPR025241">
    <property type="entry name" value="DUF4190"/>
</dbReference>
<organism evidence="5 6">
    <name type="scientific">Jiangella rhizosphaerae</name>
    <dbReference type="NCBI Taxonomy" id="2293569"/>
    <lineage>
        <taxon>Bacteria</taxon>
        <taxon>Bacillati</taxon>
        <taxon>Actinomycetota</taxon>
        <taxon>Actinomycetes</taxon>
        <taxon>Jiangellales</taxon>
        <taxon>Jiangellaceae</taxon>
        <taxon>Jiangella</taxon>
    </lineage>
</organism>
<evidence type="ECO:0000313" key="5">
    <source>
        <dbReference type="EMBL" id="RIQ21878.1"/>
    </source>
</evidence>
<evidence type="ECO:0000313" key="6">
    <source>
        <dbReference type="Proteomes" id="UP000284057"/>
    </source>
</evidence>
<feature type="domain" description="DUF4190" evidence="3">
    <location>
        <begin position="77"/>
        <end position="129"/>
    </location>
</feature>
<evidence type="ECO:0000256" key="1">
    <source>
        <dbReference type="SAM" id="MobiDB-lite"/>
    </source>
</evidence>
<feature type="transmembrane region" description="Helical" evidence="2">
    <location>
        <begin position="113"/>
        <end position="137"/>
    </location>
</feature>
<dbReference type="InterPro" id="IPR026004">
    <property type="entry name" value="Septum_form"/>
</dbReference>
<proteinExistence type="predicted"/>
<keyword evidence="2" id="KW-1133">Transmembrane helix</keyword>
<reference evidence="5 6" key="1">
    <citation type="submission" date="2018-09" db="EMBL/GenBank/DDBJ databases">
        <title>Isolation, diversity and antifungal activity of actinobacteria from wheat.</title>
        <authorList>
            <person name="Han C."/>
        </authorList>
    </citation>
    <scope>NUCLEOTIDE SEQUENCE [LARGE SCALE GENOMIC DNA]</scope>
    <source>
        <strain evidence="5 6">NEAU-YY265</strain>
    </source>
</reference>
<keyword evidence="6" id="KW-1185">Reference proteome</keyword>
<keyword evidence="2" id="KW-0472">Membrane</keyword>
<dbReference type="Pfam" id="PF13828">
    <property type="entry name" value="DUF4190"/>
    <property type="match status" value="1"/>
</dbReference>
<feature type="domain" description="Septum formation-related" evidence="4">
    <location>
        <begin position="162"/>
        <end position="255"/>
    </location>
</feature>
<comment type="caution">
    <text evidence="5">The sequence shown here is derived from an EMBL/GenBank/DDBJ whole genome shotgun (WGS) entry which is preliminary data.</text>
</comment>
<protein>
    <submittedName>
        <fullName evidence="5">DUF4190 domain-containing protein</fullName>
    </submittedName>
</protein>
<evidence type="ECO:0000256" key="2">
    <source>
        <dbReference type="SAM" id="Phobius"/>
    </source>
</evidence>
<name>A0A418KQB2_9ACTN</name>
<feature type="compositionally biased region" description="Low complexity" evidence="1">
    <location>
        <begin position="31"/>
        <end position="53"/>
    </location>
</feature>
<keyword evidence="2" id="KW-0812">Transmembrane</keyword>
<gene>
    <name evidence="5" type="ORF">DY240_14535</name>
</gene>
<dbReference type="EMBL" id="QUAL01000143">
    <property type="protein sequence ID" value="RIQ21878.1"/>
    <property type="molecule type" value="Genomic_DNA"/>
</dbReference>
<dbReference type="RefSeq" id="WP_119660575.1">
    <property type="nucleotide sequence ID" value="NZ_QUAL01000143.1"/>
</dbReference>
<dbReference type="OrthoDB" id="3628931at2"/>
<evidence type="ECO:0000259" key="3">
    <source>
        <dbReference type="Pfam" id="PF13828"/>
    </source>
</evidence>
<sequence length="274" mass="28427">MSDAGAPPPPPNPYAQPAPGTPPHQAGGGTPYPQGGTPYPHGGTAPPAYPQYGPYSPYGPNPWPGEPPRKPGTNGFAIAALVLGIVVVIPLAIVFGIIALVQTAKTGQKGRGLAIGGLVAAGLWIVLFVGLGVWAVMSEPERNEAGEITEGGTVSTFDVEVGDCLNGLRETEDETAISMLPAVPCDEPHEGEVYATFDLEDGDYPGEEAISALAGERCDAALLSYSASAYDDRNVGIFFLYPQEVGWPQDREVVCIAYAATGMLTGTLTEQTGT</sequence>
<feature type="region of interest" description="Disordered" evidence="1">
    <location>
        <begin position="1"/>
        <end position="53"/>
    </location>
</feature>